<evidence type="ECO:0000313" key="1">
    <source>
        <dbReference type="EMBL" id="PVA08143.1"/>
    </source>
</evidence>
<dbReference type="AlphaFoldDB" id="A0A2T7G134"/>
<protein>
    <recommendedName>
        <fullName evidence="3">PepSY domain-containing protein</fullName>
    </recommendedName>
</protein>
<gene>
    <name evidence="1" type="ORF">DC363_01200</name>
</gene>
<sequence>MSRRDYERAQQAIQRGQARPLREVLTRVQASHPGTVIRVGFSSDGGSFRVLTVNNSGAVVSVRVDAASGRITGAQAC</sequence>
<proteinExistence type="predicted"/>
<dbReference type="OrthoDB" id="7856745at2"/>
<evidence type="ECO:0000313" key="2">
    <source>
        <dbReference type="Proteomes" id="UP000244817"/>
    </source>
</evidence>
<dbReference type="Proteomes" id="UP000244817">
    <property type="component" value="Unassembled WGS sequence"/>
</dbReference>
<comment type="caution">
    <text evidence="1">The sequence shown here is derived from an EMBL/GenBank/DDBJ whole genome shotgun (WGS) entry which is preliminary data.</text>
</comment>
<dbReference type="EMBL" id="QCYG01000001">
    <property type="protein sequence ID" value="PVA08143.1"/>
    <property type="molecule type" value="Genomic_DNA"/>
</dbReference>
<organism evidence="1 2">
    <name type="scientific">Thalassorhabdomicrobium marinisediminis</name>
    <dbReference type="NCBI Taxonomy" id="2170577"/>
    <lineage>
        <taxon>Bacteria</taxon>
        <taxon>Pseudomonadati</taxon>
        <taxon>Pseudomonadota</taxon>
        <taxon>Alphaproteobacteria</taxon>
        <taxon>Rhodobacterales</taxon>
        <taxon>Paracoccaceae</taxon>
        <taxon>Thalassorhabdomicrobium</taxon>
    </lineage>
</organism>
<accession>A0A2T7G134</accession>
<reference evidence="1 2" key="1">
    <citation type="submission" date="2018-04" db="EMBL/GenBank/DDBJ databases">
        <title>Pelagivirga bohaiensis gen. nov., sp. nov., a bacterium isolated from the Bohai Sea.</title>
        <authorList>
            <person name="Ji X."/>
        </authorList>
    </citation>
    <scope>NUCLEOTIDE SEQUENCE [LARGE SCALE GENOMIC DNA]</scope>
    <source>
        <strain evidence="1 2">BH-SD16</strain>
    </source>
</reference>
<keyword evidence="2" id="KW-1185">Reference proteome</keyword>
<name>A0A2T7G134_9RHOB</name>
<evidence type="ECO:0008006" key="3">
    <source>
        <dbReference type="Google" id="ProtNLM"/>
    </source>
</evidence>
<dbReference type="RefSeq" id="WP_108639297.1">
    <property type="nucleotide sequence ID" value="NZ_QCYG01000001.1"/>
</dbReference>